<accession>A0A6J8EQ29</accession>
<evidence type="ECO:0000313" key="2">
    <source>
        <dbReference type="EMBL" id="CAC5422043.1"/>
    </source>
</evidence>
<dbReference type="SUPFAM" id="SSF57997">
    <property type="entry name" value="Tropomyosin"/>
    <property type="match status" value="1"/>
</dbReference>
<organism evidence="2 3">
    <name type="scientific">Mytilus coruscus</name>
    <name type="common">Sea mussel</name>
    <dbReference type="NCBI Taxonomy" id="42192"/>
    <lineage>
        <taxon>Eukaryota</taxon>
        <taxon>Metazoa</taxon>
        <taxon>Spiralia</taxon>
        <taxon>Lophotrochozoa</taxon>
        <taxon>Mollusca</taxon>
        <taxon>Bivalvia</taxon>
        <taxon>Autobranchia</taxon>
        <taxon>Pteriomorphia</taxon>
        <taxon>Mytilida</taxon>
        <taxon>Mytiloidea</taxon>
        <taxon>Mytilidae</taxon>
        <taxon>Mytilinae</taxon>
        <taxon>Mytilus</taxon>
    </lineage>
</organism>
<name>A0A6J8EQ29_MYTCO</name>
<dbReference type="Proteomes" id="UP000507470">
    <property type="component" value="Unassembled WGS sequence"/>
</dbReference>
<dbReference type="OrthoDB" id="6159214at2759"/>
<proteinExistence type="predicted"/>
<keyword evidence="3" id="KW-1185">Reference proteome</keyword>
<reference evidence="2 3" key="1">
    <citation type="submission" date="2020-06" db="EMBL/GenBank/DDBJ databases">
        <authorList>
            <person name="Li R."/>
            <person name="Bekaert M."/>
        </authorList>
    </citation>
    <scope>NUCLEOTIDE SEQUENCE [LARGE SCALE GENOMIC DNA]</scope>
    <source>
        <strain evidence="3">wild</strain>
    </source>
</reference>
<protein>
    <submittedName>
        <fullName evidence="2">Uncharacterized protein</fullName>
    </submittedName>
</protein>
<sequence>MSPMQGYYNMASQSPGNNMIPQSLPLSQSTMNIGTDTNDKIDSLVQKMDQMFKKLSTLDKIDEKLKNIESSLNNLVKNVDTVNTRIDEIEKGMEFVNDSFEVSKTERENLKRTVSKIQINNGEIVIDLDDIRRDFNNLNERHLDLQTRSMRENLVFTGFSHKNDETIEETENIIRNFMYRELKMATTVDFHRAHRFGKGTEFRDRKDGILIKTRPIVCRFKNYKDREIVRSSTKELKGTHYGIQEQFPKEINDKRKML</sequence>
<keyword evidence="1" id="KW-0175">Coiled coil</keyword>
<gene>
    <name evidence="2" type="ORF">MCOR_54115</name>
</gene>
<feature type="coiled-coil region" evidence="1">
    <location>
        <begin position="58"/>
        <end position="85"/>
    </location>
</feature>
<evidence type="ECO:0000256" key="1">
    <source>
        <dbReference type="SAM" id="Coils"/>
    </source>
</evidence>
<dbReference type="Gene3D" id="3.30.70.1820">
    <property type="entry name" value="L1 transposable element, RRM domain"/>
    <property type="match status" value="1"/>
</dbReference>
<evidence type="ECO:0000313" key="3">
    <source>
        <dbReference type="Proteomes" id="UP000507470"/>
    </source>
</evidence>
<dbReference type="AlphaFoldDB" id="A0A6J8EQ29"/>
<dbReference type="EMBL" id="CACVKT020009476">
    <property type="protein sequence ID" value="CAC5422043.1"/>
    <property type="molecule type" value="Genomic_DNA"/>
</dbReference>
<dbReference type="Gene3D" id="1.10.287.950">
    <property type="entry name" value="Methyl-accepting chemotaxis protein"/>
    <property type="match status" value="1"/>
</dbReference>